<keyword evidence="3" id="KW-1185">Reference proteome</keyword>
<organism evidence="2 3">
    <name type="scientific">Aeromicrobium terrae</name>
    <dbReference type="NCBI Taxonomy" id="2498846"/>
    <lineage>
        <taxon>Bacteria</taxon>
        <taxon>Bacillati</taxon>
        <taxon>Actinomycetota</taxon>
        <taxon>Actinomycetes</taxon>
        <taxon>Propionibacteriales</taxon>
        <taxon>Nocardioidaceae</taxon>
        <taxon>Aeromicrobium</taxon>
    </lineage>
</organism>
<evidence type="ECO:0000313" key="3">
    <source>
        <dbReference type="Proteomes" id="UP000321571"/>
    </source>
</evidence>
<proteinExistence type="predicted"/>
<dbReference type="EMBL" id="VDUX01000003">
    <property type="protein sequence ID" value="TXL61360.1"/>
    <property type="molecule type" value="Genomic_DNA"/>
</dbReference>
<dbReference type="RefSeq" id="WP_147685569.1">
    <property type="nucleotide sequence ID" value="NZ_VDUX01000003.1"/>
</dbReference>
<evidence type="ECO:0000313" key="2">
    <source>
        <dbReference type="EMBL" id="TXL61360.1"/>
    </source>
</evidence>
<evidence type="ECO:0008006" key="4">
    <source>
        <dbReference type="Google" id="ProtNLM"/>
    </source>
</evidence>
<keyword evidence="1" id="KW-0732">Signal</keyword>
<comment type="caution">
    <text evidence="2">The sequence shown here is derived from an EMBL/GenBank/DDBJ whole genome shotgun (WGS) entry which is preliminary data.</text>
</comment>
<evidence type="ECO:0000256" key="1">
    <source>
        <dbReference type="SAM" id="SignalP"/>
    </source>
</evidence>
<sequence>MKTRLIGVAAATCAAAFALSTSPAAAEAPQPTAQVAGHLVAGPGAANVKVTYSCSSSPGSVSHLYVGVKQGPQVNATNHTSSQWANTFYSTNWKSDAGPNALVCDGKTHTQNIILKKQPGFPAAVPNLHKGTVLVQLCVYDNVTAFSEQGEPLDGGFAFDYSMHDVQAGK</sequence>
<name>A0A5C8NJJ1_9ACTN</name>
<dbReference type="AlphaFoldDB" id="A0A5C8NJJ1"/>
<feature type="chain" id="PRO_5023058429" description="Secreted protein" evidence="1">
    <location>
        <begin position="27"/>
        <end position="170"/>
    </location>
</feature>
<feature type="signal peptide" evidence="1">
    <location>
        <begin position="1"/>
        <end position="26"/>
    </location>
</feature>
<accession>A0A5C8NJJ1</accession>
<protein>
    <recommendedName>
        <fullName evidence="4">Secreted protein</fullName>
    </recommendedName>
</protein>
<dbReference type="Proteomes" id="UP000321571">
    <property type="component" value="Unassembled WGS sequence"/>
</dbReference>
<reference evidence="2 3" key="1">
    <citation type="submission" date="2019-06" db="EMBL/GenBank/DDBJ databases">
        <title>Aeromicrobium sp. nov., isolated from a maize field.</title>
        <authorList>
            <person name="Lin S.-Y."/>
            <person name="Tsai C.-F."/>
            <person name="Young C.-C."/>
        </authorList>
    </citation>
    <scope>NUCLEOTIDE SEQUENCE [LARGE SCALE GENOMIC DNA]</scope>
    <source>
        <strain evidence="2 3">CC-CFT486</strain>
    </source>
</reference>
<dbReference type="OrthoDB" id="3747549at2"/>
<gene>
    <name evidence="2" type="ORF">FHP06_07990</name>
</gene>